<keyword evidence="3" id="KW-1185">Reference proteome</keyword>
<keyword evidence="1" id="KW-1133">Transmembrane helix</keyword>
<keyword evidence="1" id="KW-0812">Transmembrane</keyword>
<feature type="non-terminal residue" evidence="2">
    <location>
        <position position="52"/>
    </location>
</feature>
<dbReference type="OrthoDB" id="3254104at2759"/>
<accession>A0A2J6S1J9</accession>
<gene>
    <name evidence="2" type="ORF">L207DRAFT_389875</name>
</gene>
<dbReference type="AlphaFoldDB" id="A0A2J6S1J9"/>
<evidence type="ECO:0000313" key="2">
    <source>
        <dbReference type="EMBL" id="PMD44646.1"/>
    </source>
</evidence>
<feature type="transmembrane region" description="Helical" evidence="1">
    <location>
        <begin position="6"/>
        <end position="26"/>
    </location>
</feature>
<name>A0A2J6S1J9_HYAVF</name>
<evidence type="ECO:0000313" key="3">
    <source>
        <dbReference type="Proteomes" id="UP000235786"/>
    </source>
</evidence>
<organism evidence="2 3">
    <name type="scientific">Hyaloscypha variabilis (strain UAMH 11265 / GT02V1 / F)</name>
    <name type="common">Meliniomyces variabilis</name>
    <dbReference type="NCBI Taxonomy" id="1149755"/>
    <lineage>
        <taxon>Eukaryota</taxon>
        <taxon>Fungi</taxon>
        <taxon>Dikarya</taxon>
        <taxon>Ascomycota</taxon>
        <taxon>Pezizomycotina</taxon>
        <taxon>Leotiomycetes</taxon>
        <taxon>Helotiales</taxon>
        <taxon>Hyaloscyphaceae</taxon>
        <taxon>Hyaloscypha</taxon>
        <taxon>Hyaloscypha variabilis</taxon>
    </lineage>
</organism>
<dbReference type="Proteomes" id="UP000235786">
    <property type="component" value="Unassembled WGS sequence"/>
</dbReference>
<feature type="non-terminal residue" evidence="2">
    <location>
        <position position="1"/>
    </location>
</feature>
<sequence>NNVRAILFSWLILARYVVFLGTFTSLKTLSNSSGKIIQDTIKNVNSLLLIAI</sequence>
<evidence type="ECO:0000256" key="1">
    <source>
        <dbReference type="SAM" id="Phobius"/>
    </source>
</evidence>
<reference evidence="2 3" key="1">
    <citation type="submission" date="2016-04" db="EMBL/GenBank/DDBJ databases">
        <title>A degradative enzymes factory behind the ericoid mycorrhizal symbiosis.</title>
        <authorList>
            <consortium name="DOE Joint Genome Institute"/>
            <person name="Martino E."/>
            <person name="Morin E."/>
            <person name="Grelet G."/>
            <person name="Kuo A."/>
            <person name="Kohler A."/>
            <person name="Daghino S."/>
            <person name="Barry K."/>
            <person name="Choi C."/>
            <person name="Cichocki N."/>
            <person name="Clum A."/>
            <person name="Copeland A."/>
            <person name="Hainaut M."/>
            <person name="Haridas S."/>
            <person name="Labutti K."/>
            <person name="Lindquist E."/>
            <person name="Lipzen A."/>
            <person name="Khouja H.-R."/>
            <person name="Murat C."/>
            <person name="Ohm R."/>
            <person name="Olson A."/>
            <person name="Spatafora J."/>
            <person name="Veneault-Fourrey C."/>
            <person name="Henrissat B."/>
            <person name="Grigoriev I."/>
            <person name="Martin F."/>
            <person name="Perotto S."/>
        </authorList>
    </citation>
    <scope>NUCLEOTIDE SEQUENCE [LARGE SCALE GENOMIC DNA]</scope>
    <source>
        <strain evidence="2 3">F</strain>
    </source>
</reference>
<dbReference type="EMBL" id="KZ613941">
    <property type="protein sequence ID" value="PMD44646.1"/>
    <property type="molecule type" value="Genomic_DNA"/>
</dbReference>
<protein>
    <submittedName>
        <fullName evidence="2">Uncharacterized protein</fullName>
    </submittedName>
</protein>
<proteinExistence type="predicted"/>
<keyword evidence="1" id="KW-0472">Membrane</keyword>